<name>A0A0A9AC00_ARUDO</name>
<reference evidence="1" key="2">
    <citation type="journal article" date="2015" name="Data Brief">
        <title>Shoot transcriptome of the giant reed, Arundo donax.</title>
        <authorList>
            <person name="Barrero R.A."/>
            <person name="Guerrero F.D."/>
            <person name="Moolhuijzen P."/>
            <person name="Goolsby J.A."/>
            <person name="Tidwell J."/>
            <person name="Bellgard S.E."/>
            <person name="Bellgard M.I."/>
        </authorList>
    </citation>
    <scope>NUCLEOTIDE SEQUENCE</scope>
    <source>
        <tissue evidence="1">Shoot tissue taken approximately 20 cm above the soil surface</tissue>
    </source>
</reference>
<organism evidence="1">
    <name type="scientific">Arundo donax</name>
    <name type="common">Giant reed</name>
    <name type="synonym">Donax arundinaceus</name>
    <dbReference type="NCBI Taxonomy" id="35708"/>
    <lineage>
        <taxon>Eukaryota</taxon>
        <taxon>Viridiplantae</taxon>
        <taxon>Streptophyta</taxon>
        <taxon>Embryophyta</taxon>
        <taxon>Tracheophyta</taxon>
        <taxon>Spermatophyta</taxon>
        <taxon>Magnoliopsida</taxon>
        <taxon>Liliopsida</taxon>
        <taxon>Poales</taxon>
        <taxon>Poaceae</taxon>
        <taxon>PACMAD clade</taxon>
        <taxon>Arundinoideae</taxon>
        <taxon>Arundineae</taxon>
        <taxon>Arundo</taxon>
    </lineage>
</organism>
<dbReference type="PROSITE" id="PS51257">
    <property type="entry name" value="PROKAR_LIPOPROTEIN"/>
    <property type="match status" value="1"/>
</dbReference>
<sequence length="39" mass="4532">MSRSILLLSASLFSCFTLYKIYSFSKHRHSLPCLCFLSM</sequence>
<dbReference type="EMBL" id="GBRH01248716">
    <property type="protein sequence ID" value="JAD49179.1"/>
    <property type="molecule type" value="Transcribed_RNA"/>
</dbReference>
<proteinExistence type="predicted"/>
<evidence type="ECO:0000313" key="1">
    <source>
        <dbReference type="EMBL" id="JAD49179.1"/>
    </source>
</evidence>
<accession>A0A0A9AC00</accession>
<protein>
    <submittedName>
        <fullName evidence="1">Uncharacterized protein</fullName>
    </submittedName>
</protein>
<dbReference type="AlphaFoldDB" id="A0A0A9AC00"/>
<reference evidence="1" key="1">
    <citation type="submission" date="2014-09" db="EMBL/GenBank/DDBJ databases">
        <authorList>
            <person name="Magalhaes I.L.F."/>
            <person name="Oliveira U."/>
            <person name="Santos F.R."/>
            <person name="Vidigal T.H.D.A."/>
            <person name="Brescovit A.D."/>
            <person name="Santos A.J."/>
        </authorList>
    </citation>
    <scope>NUCLEOTIDE SEQUENCE</scope>
    <source>
        <tissue evidence="1">Shoot tissue taken approximately 20 cm above the soil surface</tissue>
    </source>
</reference>